<dbReference type="GO" id="GO:0005737">
    <property type="term" value="C:cytoplasm"/>
    <property type="evidence" value="ECO:0007669"/>
    <property type="project" value="UniProtKB-SubCell"/>
</dbReference>
<evidence type="ECO:0000313" key="7">
    <source>
        <dbReference type="Proteomes" id="UP000727407"/>
    </source>
</evidence>
<dbReference type="AlphaFoldDB" id="A0A8J4XDI0"/>
<dbReference type="InterPro" id="IPR032675">
    <property type="entry name" value="LRR_dom_sf"/>
</dbReference>
<dbReference type="EMBL" id="QNUK01000195">
    <property type="protein sequence ID" value="KAF5898590.1"/>
    <property type="molecule type" value="Genomic_DNA"/>
</dbReference>
<dbReference type="Pfam" id="PF13855">
    <property type="entry name" value="LRR_8"/>
    <property type="match status" value="1"/>
</dbReference>
<dbReference type="OrthoDB" id="676979at2759"/>
<dbReference type="SUPFAM" id="SSF52075">
    <property type="entry name" value="Outer arm dynein light chain 1"/>
    <property type="match status" value="1"/>
</dbReference>
<feature type="non-terminal residue" evidence="6">
    <location>
        <position position="1"/>
    </location>
</feature>
<keyword evidence="3" id="KW-0963">Cytoplasm</keyword>
<gene>
    <name evidence="6" type="primary">LRRC51</name>
    <name evidence="6" type="ORF">DAT39_011693</name>
</gene>
<sequence length="135" mass="15176">MSGAPVDFSFKDLTSVEDVLSEEPNNGAHAPWRNTEGKFASHVLRLNNNLLSNMTGLTETLCVLFTEPKRLAWLDLSFNNITHIHPVLTELVELRVLYLHGNSVCHFSEVDKLGTLPLLHTITLHGNRIENEQGY</sequence>
<dbReference type="InterPro" id="IPR001611">
    <property type="entry name" value="Leu-rich_rpt"/>
</dbReference>
<comment type="caution">
    <text evidence="6">The sequence shown here is derived from an EMBL/GenBank/DDBJ whole genome shotgun (WGS) entry which is preliminary data.</text>
</comment>
<dbReference type="PROSITE" id="PS51450">
    <property type="entry name" value="LRR"/>
    <property type="match status" value="1"/>
</dbReference>
<protein>
    <recommendedName>
        <fullName evidence="2">Leucine-rich repeat-containing protein 51</fullName>
    </recommendedName>
</protein>
<evidence type="ECO:0000256" key="5">
    <source>
        <dbReference type="ARBA" id="ARBA00022737"/>
    </source>
</evidence>
<reference evidence="6" key="1">
    <citation type="submission" date="2020-07" db="EMBL/GenBank/DDBJ databases">
        <title>Clarias magur genome sequencing, assembly and annotation.</title>
        <authorList>
            <person name="Kushwaha B."/>
            <person name="Kumar R."/>
            <person name="Das P."/>
            <person name="Joshi C.G."/>
            <person name="Kumar D."/>
            <person name="Nagpure N.S."/>
            <person name="Pandey M."/>
            <person name="Agarwal S."/>
            <person name="Srivastava S."/>
            <person name="Singh M."/>
            <person name="Sahoo L."/>
            <person name="Jayasankar P."/>
            <person name="Meher P.K."/>
            <person name="Koringa P.G."/>
            <person name="Iquebal M.A."/>
            <person name="Das S.P."/>
            <person name="Bit A."/>
            <person name="Patnaik S."/>
            <person name="Patel N."/>
            <person name="Shah T.M."/>
            <person name="Hinsu A."/>
            <person name="Jena J.K."/>
        </authorList>
    </citation>
    <scope>NUCLEOTIDE SEQUENCE</scope>
    <source>
        <strain evidence="6">CIFAMagur01</strain>
        <tissue evidence="6">Testis</tissue>
    </source>
</reference>
<keyword evidence="7" id="KW-1185">Reference proteome</keyword>
<comment type="subcellular location">
    <subcellularLocation>
        <location evidence="1">Cytoplasm</location>
    </subcellularLocation>
</comment>
<evidence type="ECO:0000256" key="1">
    <source>
        <dbReference type="ARBA" id="ARBA00004496"/>
    </source>
</evidence>
<keyword evidence="5" id="KW-0677">Repeat</keyword>
<evidence type="ECO:0000256" key="4">
    <source>
        <dbReference type="ARBA" id="ARBA00022614"/>
    </source>
</evidence>
<evidence type="ECO:0000256" key="2">
    <source>
        <dbReference type="ARBA" id="ARBA00014223"/>
    </source>
</evidence>
<dbReference type="Proteomes" id="UP000727407">
    <property type="component" value="Unassembled WGS sequence"/>
</dbReference>
<dbReference type="PANTHER" id="PTHR46545:SF1">
    <property type="entry name" value="LEUCINE-RICH REPEAT-CONTAINING PROTEIN 51"/>
    <property type="match status" value="1"/>
</dbReference>
<keyword evidence="4" id="KW-0433">Leucine-rich repeat</keyword>
<accession>A0A8J4XDI0</accession>
<organism evidence="6 7">
    <name type="scientific">Clarias magur</name>
    <name type="common">Asian catfish</name>
    <name type="synonym">Macropteronotus magur</name>
    <dbReference type="NCBI Taxonomy" id="1594786"/>
    <lineage>
        <taxon>Eukaryota</taxon>
        <taxon>Metazoa</taxon>
        <taxon>Chordata</taxon>
        <taxon>Craniata</taxon>
        <taxon>Vertebrata</taxon>
        <taxon>Euteleostomi</taxon>
        <taxon>Actinopterygii</taxon>
        <taxon>Neopterygii</taxon>
        <taxon>Teleostei</taxon>
        <taxon>Ostariophysi</taxon>
        <taxon>Siluriformes</taxon>
        <taxon>Clariidae</taxon>
        <taxon>Clarias</taxon>
    </lineage>
</organism>
<evidence type="ECO:0000313" key="6">
    <source>
        <dbReference type="EMBL" id="KAF5898590.1"/>
    </source>
</evidence>
<dbReference type="Gene3D" id="3.80.10.10">
    <property type="entry name" value="Ribonuclease Inhibitor"/>
    <property type="match status" value="1"/>
</dbReference>
<name>A0A8J4XDI0_CLAMG</name>
<proteinExistence type="predicted"/>
<dbReference type="PANTHER" id="PTHR46545">
    <property type="entry name" value="LEUCINE-RICH REPEAT-CONTAINING PROTEIN 51"/>
    <property type="match status" value="1"/>
</dbReference>
<evidence type="ECO:0000256" key="3">
    <source>
        <dbReference type="ARBA" id="ARBA00022490"/>
    </source>
</evidence>